<dbReference type="GO" id="GO:0015292">
    <property type="term" value="F:uniporter activity"/>
    <property type="evidence" value="ECO:0007669"/>
    <property type="project" value="UniProtKB-UniRule"/>
</dbReference>
<feature type="compositionally biased region" description="Acidic residues" evidence="18">
    <location>
        <begin position="186"/>
        <end position="198"/>
    </location>
</feature>
<name>A0A6A6PFK4_9PEZI</name>
<keyword evidence="3 17" id="KW-0813">Transport</keyword>
<dbReference type="InterPro" id="IPR039055">
    <property type="entry name" value="MCU_fam"/>
</dbReference>
<evidence type="ECO:0000256" key="11">
    <source>
        <dbReference type="ARBA" id="ARBA00023128"/>
    </source>
</evidence>
<keyword evidence="7 17" id="KW-0999">Mitochondrion inner membrane</keyword>
<keyword evidence="4 17" id="KW-0109">Calcium transport</keyword>
<dbReference type="PANTHER" id="PTHR13462:SF10">
    <property type="entry name" value="CALCIUM UNIPORTER PROTEIN, MITOCHONDRIAL"/>
    <property type="match status" value="1"/>
</dbReference>
<evidence type="ECO:0000256" key="4">
    <source>
        <dbReference type="ARBA" id="ARBA00022568"/>
    </source>
</evidence>
<keyword evidence="5 17" id="KW-0107">Calcium channel</keyword>
<dbReference type="OrthoDB" id="278338at2759"/>
<keyword evidence="6" id="KW-0812">Transmembrane</keyword>
<evidence type="ECO:0000256" key="9">
    <source>
        <dbReference type="ARBA" id="ARBA00022989"/>
    </source>
</evidence>
<comment type="subcellular location">
    <subcellularLocation>
        <location evidence="1 17">Mitochondrion inner membrane</location>
        <topology evidence="1 17">Multi-pass membrane protein</topology>
    </subcellularLocation>
</comment>
<dbReference type="AlphaFoldDB" id="A0A6A6PFK4"/>
<evidence type="ECO:0000256" key="17">
    <source>
        <dbReference type="RuleBase" id="RU367035"/>
    </source>
</evidence>
<reference evidence="20" key="1">
    <citation type="journal article" date="2020" name="Stud. Mycol.">
        <title>101 Dothideomycetes genomes: a test case for predicting lifestyles and emergence of pathogens.</title>
        <authorList>
            <person name="Haridas S."/>
            <person name="Albert R."/>
            <person name="Binder M."/>
            <person name="Bloem J."/>
            <person name="Labutti K."/>
            <person name="Salamov A."/>
            <person name="Andreopoulos B."/>
            <person name="Baker S."/>
            <person name="Barry K."/>
            <person name="Bills G."/>
            <person name="Bluhm B."/>
            <person name="Cannon C."/>
            <person name="Castanera R."/>
            <person name="Culley D."/>
            <person name="Daum C."/>
            <person name="Ezra D."/>
            <person name="Gonzalez J."/>
            <person name="Henrissat B."/>
            <person name="Kuo A."/>
            <person name="Liang C."/>
            <person name="Lipzen A."/>
            <person name="Lutzoni F."/>
            <person name="Magnuson J."/>
            <person name="Mondo S."/>
            <person name="Nolan M."/>
            <person name="Ohm R."/>
            <person name="Pangilinan J."/>
            <person name="Park H.-J."/>
            <person name="Ramirez L."/>
            <person name="Alfaro M."/>
            <person name="Sun H."/>
            <person name="Tritt A."/>
            <person name="Yoshinaga Y."/>
            <person name="Zwiers L.-H."/>
            <person name="Turgeon B."/>
            <person name="Goodwin S."/>
            <person name="Spatafora J."/>
            <person name="Crous P."/>
            <person name="Grigoriev I."/>
        </authorList>
    </citation>
    <scope>NUCLEOTIDE SEQUENCE</scope>
    <source>
        <strain evidence="20">CBS 113389</strain>
    </source>
</reference>
<organism evidence="20 21">
    <name type="scientific">Neohortaea acidophila</name>
    <dbReference type="NCBI Taxonomy" id="245834"/>
    <lineage>
        <taxon>Eukaryota</taxon>
        <taxon>Fungi</taxon>
        <taxon>Dikarya</taxon>
        <taxon>Ascomycota</taxon>
        <taxon>Pezizomycotina</taxon>
        <taxon>Dothideomycetes</taxon>
        <taxon>Dothideomycetidae</taxon>
        <taxon>Mycosphaerellales</taxon>
        <taxon>Teratosphaeriaceae</taxon>
        <taxon>Neohortaea</taxon>
    </lineage>
</organism>
<evidence type="ECO:0000256" key="16">
    <source>
        <dbReference type="ARBA" id="ARBA00045938"/>
    </source>
</evidence>
<comment type="function">
    <text evidence="17">Mitochondrial inner membrane calcium uniporter that mediates calcium uptake into mitochondria. Mitochondrial calcium homeostasis plays key roles in cellular physiology and regulates cell bioenergetics, cytoplasmic calcium signals and activation of cell death pathways.</text>
</comment>
<keyword evidence="8 17" id="KW-0106">Calcium</keyword>
<evidence type="ECO:0000256" key="18">
    <source>
        <dbReference type="SAM" id="MobiDB-lite"/>
    </source>
</evidence>
<gene>
    <name evidence="20" type="ORF">BDY17DRAFT_258811</name>
</gene>
<evidence type="ECO:0000256" key="3">
    <source>
        <dbReference type="ARBA" id="ARBA00022448"/>
    </source>
</evidence>
<proteinExistence type="inferred from homology"/>
<evidence type="ECO:0000256" key="2">
    <source>
        <dbReference type="ARBA" id="ARBA00005653"/>
    </source>
</evidence>
<evidence type="ECO:0000256" key="13">
    <source>
        <dbReference type="ARBA" id="ARBA00023303"/>
    </source>
</evidence>
<feature type="region of interest" description="Disordered" evidence="18">
    <location>
        <begin position="411"/>
        <end position="436"/>
    </location>
</feature>
<feature type="compositionally biased region" description="Basic and acidic residues" evidence="18">
    <location>
        <begin position="219"/>
        <end position="245"/>
    </location>
</feature>
<feature type="region of interest" description="Disordered" evidence="18">
    <location>
        <begin position="1"/>
        <end position="103"/>
    </location>
</feature>
<dbReference type="EMBL" id="MU001644">
    <property type="protein sequence ID" value="KAF2478536.1"/>
    <property type="molecule type" value="Genomic_DNA"/>
</dbReference>
<dbReference type="GO" id="GO:0036444">
    <property type="term" value="P:calcium import into the mitochondrion"/>
    <property type="evidence" value="ECO:0007669"/>
    <property type="project" value="TreeGrafter"/>
</dbReference>
<keyword evidence="13 17" id="KW-0407">Ion channel</keyword>
<evidence type="ECO:0000256" key="15">
    <source>
        <dbReference type="ARBA" id="ARBA00044966"/>
    </source>
</evidence>
<dbReference type="PANTHER" id="PTHR13462">
    <property type="entry name" value="CALCIUM UNIPORTER PROTEIN, MITOCHONDRIAL"/>
    <property type="match status" value="1"/>
</dbReference>
<evidence type="ECO:0000313" key="20">
    <source>
        <dbReference type="EMBL" id="KAF2478536.1"/>
    </source>
</evidence>
<dbReference type="GO" id="GO:0051560">
    <property type="term" value="P:mitochondrial calcium ion homeostasis"/>
    <property type="evidence" value="ECO:0007669"/>
    <property type="project" value="UniProtKB-UniRule"/>
</dbReference>
<feature type="compositionally biased region" description="Basic and acidic residues" evidence="18">
    <location>
        <begin position="411"/>
        <end position="429"/>
    </location>
</feature>
<feature type="compositionally biased region" description="Basic and acidic residues" evidence="18">
    <location>
        <begin position="56"/>
        <end position="74"/>
    </location>
</feature>
<feature type="domain" description="Calcium uniporter protein C-terminal" evidence="19">
    <location>
        <begin position="294"/>
        <end position="357"/>
    </location>
</feature>
<evidence type="ECO:0000256" key="5">
    <source>
        <dbReference type="ARBA" id="ARBA00022673"/>
    </source>
</evidence>
<evidence type="ECO:0000256" key="6">
    <source>
        <dbReference type="ARBA" id="ARBA00022692"/>
    </source>
</evidence>
<evidence type="ECO:0000256" key="14">
    <source>
        <dbReference type="ARBA" id="ARBA00036634"/>
    </source>
</evidence>
<dbReference type="GeneID" id="54472814"/>
<feature type="compositionally biased region" description="Polar residues" evidence="18">
    <location>
        <begin position="38"/>
        <end position="54"/>
    </location>
</feature>
<dbReference type="GO" id="GO:1990246">
    <property type="term" value="C:uniplex complex"/>
    <property type="evidence" value="ECO:0007669"/>
    <property type="project" value="TreeGrafter"/>
</dbReference>
<comment type="function">
    <text evidence="16">Highly selective calcium channel localized to the inner mitochondrial membrane, which mediates calcium uptake into the mitochondrial matrix. Mitochondrial calcium homeostasis plays key roles in cellular physiology and regulates ATP production, cytoplasmic calcium signals and activation of cell death pathways. Sufficient to operate as a pore-forming channel without the need of calcium-sensor or auxiliary subunit.</text>
</comment>
<evidence type="ECO:0000256" key="8">
    <source>
        <dbReference type="ARBA" id="ARBA00022837"/>
    </source>
</evidence>
<feature type="region of interest" description="Disordered" evidence="18">
    <location>
        <begin position="167"/>
        <end position="245"/>
    </location>
</feature>
<dbReference type="InterPro" id="IPR006769">
    <property type="entry name" value="MCU_C"/>
</dbReference>
<protein>
    <recommendedName>
        <fullName evidence="17">Calcium uniporter protein</fullName>
    </recommendedName>
</protein>
<evidence type="ECO:0000256" key="10">
    <source>
        <dbReference type="ARBA" id="ARBA00023065"/>
    </source>
</evidence>
<evidence type="ECO:0000256" key="1">
    <source>
        <dbReference type="ARBA" id="ARBA00004448"/>
    </source>
</evidence>
<comment type="subunit">
    <text evidence="15">Homotetramer, assembles in a dimer or dimers configuration with two interfaces.</text>
</comment>
<sequence>MCTQCWVQQPKRRDASRPFKTMPPLRVQEKKPFETLTAADNSYSQPAIDLSQNETPEEKNHFDRVEQESKEKQMRSPWMRQGSDEPPVKKKRSAGAMTKGKLLTTPSRMLKLILPLTTRDTNNERKDIEPLALLVHPQQPLSYLERLIQSELPPLEVDGKERIPTVTFRAQDSSDEDVMSGTPAPEELEKEDEIENPDEMNIGGKTARTGKISSPSSDSKSDVKEKEDSVARRREKNQPADHRHPEFVRWSPSTEIGDFIRDAARAKEFAVDIEGASEAIYIGVPSFDDRTYYLRMRLRKTSRQILKFADIKSECDKIAQRGAQRVAQGGFVGLIGWWGMVYYLTFKTDLGWDVMEPSALYEQKGFNLRLWEGLVEEANRLRREIKMVADEYDVEWDEIKDEQDERVAEALREERKKKNGKDKKEGKDDDDKDDDD</sequence>
<comment type="catalytic activity">
    <reaction evidence="14">
        <text>Ca(2+)(in) = Ca(2+)(out)</text>
        <dbReference type="Rhea" id="RHEA:29671"/>
        <dbReference type="ChEBI" id="CHEBI:29108"/>
    </reaction>
</comment>
<comment type="similarity">
    <text evidence="2 17">Belongs to the MCU (TC 1.A.77) family.</text>
</comment>
<dbReference type="Proteomes" id="UP000799767">
    <property type="component" value="Unassembled WGS sequence"/>
</dbReference>
<evidence type="ECO:0000256" key="12">
    <source>
        <dbReference type="ARBA" id="ARBA00023136"/>
    </source>
</evidence>
<keyword evidence="21" id="KW-1185">Reference proteome</keyword>
<evidence type="ECO:0000313" key="21">
    <source>
        <dbReference type="Proteomes" id="UP000799767"/>
    </source>
</evidence>
<dbReference type="GO" id="GO:0005262">
    <property type="term" value="F:calcium channel activity"/>
    <property type="evidence" value="ECO:0007669"/>
    <property type="project" value="UniProtKB-UniRule"/>
</dbReference>
<keyword evidence="9" id="KW-1133">Transmembrane helix</keyword>
<keyword evidence="11 17" id="KW-0496">Mitochondrion</keyword>
<dbReference type="Pfam" id="PF04678">
    <property type="entry name" value="MCU"/>
    <property type="match status" value="1"/>
</dbReference>
<dbReference type="RefSeq" id="XP_033585106.1">
    <property type="nucleotide sequence ID" value="XM_033731812.1"/>
</dbReference>
<keyword evidence="10 17" id="KW-0406">Ion transport</keyword>
<evidence type="ECO:0000259" key="19">
    <source>
        <dbReference type="Pfam" id="PF04678"/>
    </source>
</evidence>
<evidence type="ECO:0000256" key="7">
    <source>
        <dbReference type="ARBA" id="ARBA00022792"/>
    </source>
</evidence>
<keyword evidence="12" id="KW-0472">Membrane</keyword>
<accession>A0A6A6PFK4</accession>